<dbReference type="Gene3D" id="2.60.120.10">
    <property type="entry name" value="Jelly Rolls"/>
    <property type="match status" value="2"/>
</dbReference>
<feature type="domain" description="Pirin N-terminal" evidence="4">
    <location>
        <begin position="21"/>
        <end position="127"/>
    </location>
</feature>
<dbReference type="PIRSF" id="PIRSF006232">
    <property type="entry name" value="Pirin"/>
    <property type="match status" value="1"/>
</dbReference>
<dbReference type="InterPro" id="IPR008778">
    <property type="entry name" value="Pirin_C_dom"/>
</dbReference>
<dbReference type="EMBL" id="LDJM01000015">
    <property type="protein sequence ID" value="KRG77880.1"/>
    <property type="molecule type" value="Genomic_DNA"/>
</dbReference>
<feature type="binding site" evidence="2">
    <location>
        <position position="63"/>
    </location>
    <ligand>
        <name>Fe cation</name>
        <dbReference type="ChEBI" id="CHEBI:24875"/>
    </ligand>
</feature>
<dbReference type="AlphaFoldDB" id="A0A0R0DK02"/>
<dbReference type="InterPro" id="IPR011051">
    <property type="entry name" value="RmlC_Cupin_sf"/>
</dbReference>
<dbReference type="SUPFAM" id="SSF51182">
    <property type="entry name" value="RmlC-like cupins"/>
    <property type="match status" value="1"/>
</dbReference>
<feature type="binding site" evidence="2">
    <location>
        <position position="107"/>
    </location>
    <ligand>
        <name>Fe cation</name>
        <dbReference type="ChEBI" id="CHEBI:24875"/>
    </ligand>
</feature>
<dbReference type="STRING" id="336566.ABB30_06400"/>
<dbReference type="InterPro" id="IPR012093">
    <property type="entry name" value="Pirin"/>
</dbReference>
<dbReference type="Pfam" id="PF05726">
    <property type="entry name" value="Pirin_C"/>
    <property type="match status" value="1"/>
</dbReference>
<organism evidence="6 7">
    <name type="scientific">Stenotrophomonas ginsengisoli</name>
    <dbReference type="NCBI Taxonomy" id="336566"/>
    <lineage>
        <taxon>Bacteria</taxon>
        <taxon>Pseudomonadati</taxon>
        <taxon>Pseudomonadota</taxon>
        <taxon>Gammaproteobacteria</taxon>
        <taxon>Lysobacterales</taxon>
        <taxon>Lysobacteraceae</taxon>
        <taxon>Stenotrophomonas</taxon>
    </lineage>
</organism>
<gene>
    <name evidence="6" type="ORF">ABB30_06400</name>
</gene>
<reference evidence="6 7" key="1">
    <citation type="submission" date="2015-05" db="EMBL/GenBank/DDBJ databases">
        <title>Genome sequencing and analysis of members of genus Stenotrophomonas.</title>
        <authorList>
            <person name="Patil P.P."/>
            <person name="Midha S."/>
            <person name="Patil P.B."/>
        </authorList>
    </citation>
    <scope>NUCLEOTIDE SEQUENCE [LARGE SCALE GENOMIC DNA]</scope>
    <source>
        <strain evidence="6 7">DSM 24757</strain>
    </source>
</reference>
<evidence type="ECO:0000259" key="5">
    <source>
        <dbReference type="Pfam" id="PF05726"/>
    </source>
</evidence>
<dbReference type="Pfam" id="PF02678">
    <property type="entry name" value="Pirin"/>
    <property type="match status" value="1"/>
</dbReference>
<dbReference type="GO" id="GO:0046872">
    <property type="term" value="F:metal ion binding"/>
    <property type="evidence" value="ECO:0007669"/>
    <property type="project" value="UniProtKB-KW"/>
</dbReference>
<evidence type="ECO:0000256" key="1">
    <source>
        <dbReference type="ARBA" id="ARBA00008416"/>
    </source>
</evidence>
<dbReference type="OrthoDB" id="9780903at2"/>
<evidence type="ECO:0000256" key="2">
    <source>
        <dbReference type="PIRSR" id="PIRSR006232-1"/>
    </source>
</evidence>
<dbReference type="InterPro" id="IPR014710">
    <property type="entry name" value="RmlC-like_jellyroll"/>
</dbReference>
<evidence type="ECO:0000256" key="3">
    <source>
        <dbReference type="RuleBase" id="RU003457"/>
    </source>
</evidence>
<name>A0A0R0DK02_9GAMM</name>
<dbReference type="PANTHER" id="PTHR43594">
    <property type="entry name" value="QUERCETIN 2,3-DIOXYGENASE"/>
    <property type="match status" value="1"/>
</dbReference>
<feature type="domain" description="Pirin C-terminal" evidence="5">
    <location>
        <begin position="182"/>
        <end position="284"/>
    </location>
</feature>
<dbReference type="PANTHER" id="PTHR43594:SF1">
    <property type="entry name" value="QUERCETIN 2,3-DIOXYGENASE PA2418-RELATED"/>
    <property type="match status" value="1"/>
</dbReference>
<protein>
    <submittedName>
        <fullName evidence="6">Quercetin 2,3-dioxygenase</fullName>
    </submittedName>
</protein>
<evidence type="ECO:0000259" key="4">
    <source>
        <dbReference type="Pfam" id="PF02678"/>
    </source>
</evidence>
<evidence type="ECO:0000313" key="6">
    <source>
        <dbReference type="EMBL" id="KRG77880.1"/>
    </source>
</evidence>
<comment type="caution">
    <text evidence="6">The sequence shown here is derived from an EMBL/GenBank/DDBJ whole genome shotgun (WGS) entry which is preliminary data.</text>
</comment>
<keyword evidence="6" id="KW-0560">Oxidoreductase</keyword>
<dbReference type="CDD" id="cd02247">
    <property type="entry name" value="cupin_pirin_C"/>
    <property type="match status" value="1"/>
</dbReference>
<comment type="cofactor">
    <cofactor evidence="2">
        <name>Fe cation</name>
        <dbReference type="ChEBI" id="CHEBI:24875"/>
    </cofactor>
    <text evidence="2">Binds 1 Fe cation per subunit.</text>
</comment>
<keyword evidence="2" id="KW-0479">Metal-binding</keyword>
<proteinExistence type="inferred from homology"/>
<keyword evidence="2" id="KW-0408">Iron</keyword>
<accession>A0A0R0DK02</accession>
<feature type="binding site" evidence="2">
    <location>
        <position position="61"/>
    </location>
    <ligand>
        <name>Fe cation</name>
        <dbReference type="ChEBI" id="CHEBI:24875"/>
    </ligand>
</feature>
<dbReference type="CDD" id="cd02909">
    <property type="entry name" value="cupin_pirin_N"/>
    <property type="match status" value="1"/>
</dbReference>
<dbReference type="GO" id="GO:0051213">
    <property type="term" value="F:dioxygenase activity"/>
    <property type="evidence" value="ECO:0007669"/>
    <property type="project" value="UniProtKB-KW"/>
</dbReference>
<keyword evidence="6" id="KW-0223">Dioxygenase</keyword>
<feature type="binding site" evidence="2">
    <location>
        <position position="105"/>
    </location>
    <ligand>
        <name>Fe cation</name>
        <dbReference type="ChEBI" id="CHEBI:24875"/>
    </ligand>
</feature>
<dbReference type="Proteomes" id="UP000050956">
    <property type="component" value="Unassembled WGS sequence"/>
</dbReference>
<evidence type="ECO:0000313" key="7">
    <source>
        <dbReference type="Proteomes" id="UP000050956"/>
    </source>
</evidence>
<dbReference type="PATRIC" id="fig|336566.3.peg.625"/>
<dbReference type="InterPro" id="IPR053186">
    <property type="entry name" value="QDO-related"/>
</dbReference>
<dbReference type="RefSeq" id="WP_057637488.1">
    <property type="nucleotide sequence ID" value="NZ_LDJM01000015.1"/>
</dbReference>
<keyword evidence="7" id="KW-1185">Reference proteome</keyword>
<dbReference type="InterPro" id="IPR003829">
    <property type="entry name" value="Pirin_N_dom"/>
</dbReference>
<sequence>MKKISGLYSAPRPHWVGDGFPVRSLFSYNTHGRQLSPFLLLDHAGPAQFEPANTPRGVGQHPHRGFETVTIVYDGEVAHRDSTGAGGVIGVGDVQWMTAASGIIHEEFHSEDFTRRGGKLEMAQLWVNLPAADKMSAPGYQNITADMIPNVALADDAGSLRVIAGEYAGHKGPARTFTRMNVWDLRLARDGQVSLDFAAGDTVAAVVLRGTVLANGDQVVREGQMAVFDRAAGEVLLEANGEAIVLVLSGEPIDEPIAGYGPFVMNTQDELRQAVDDFNAGRFGQVPEAAQA</sequence>
<comment type="similarity">
    <text evidence="1 3">Belongs to the pirin family.</text>
</comment>